<keyword evidence="7" id="KW-1185">Reference proteome</keyword>
<reference evidence="6 7" key="1">
    <citation type="submission" date="2024-06" db="EMBL/GenBank/DDBJ databases">
        <title>Chitinophaga defluvii sp. nov., isolated from municipal sewage.</title>
        <authorList>
            <person name="Zhang L."/>
        </authorList>
    </citation>
    <scope>NUCLEOTIDE SEQUENCE [LARGE SCALE GENOMIC DNA]</scope>
    <source>
        <strain evidence="6 7">H8</strain>
    </source>
</reference>
<evidence type="ECO:0000313" key="6">
    <source>
        <dbReference type="EMBL" id="MET7000454.1"/>
    </source>
</evidence>
<dbReference type="Proteomes" id="UP001549749">
    <property type="component" value="Unassembled WGS sequence"/>
</dbReference>
<comment type="caution">
    <text evidence="6">The sequence shown here is derived from an EMBL/GenBank/DDBJ whole genome shotgun (WGS) entry which is preliminary data.</text>
</comment>
<dbReference type="SUPFAM" id="SSF89082">
    <property type="entry name" value="Antibiotic binding domain of TipA-like multidrug resistance regulators"/>
    <property type="match status" value="1"/>
</dbReference>
<dbReference type="InterPro" id="IPR036244">
    <property type="entry name" value="TipA-like_antibiotic-bd"/>
</dbReference>
<dbReference type="PRINTS" id="PR00040">
    <property type="entry name" value="HTHMERR"/>
</dbReference>
<gene>
    <name evidence="6" type="ORF">ABR189_23890</name>
</gene>
<dbReference type="Pfam" id="PF13411">
    <property type="entry name" value="MerR_1"/>
    <property type="match status" value="1"/>
</dbReference>
<evidence type="ECO:0000313" key="7">
    <source>
        <dbReference type="Proteomes" id="UP001549749"/>
    </source>
</evidence>
<dbReference type="PANTHER" id="PTHR30204">
    <property type="entry name" value="REDOX-CYCLING DRUG-SENSING TRANSCRIPTIONAL ACTIVATOR SOXR"/>
    <property type="match status" value="1"/>
</dbReference>
<name>A0ABV2TBP2_9BACT</name>
<dbReference type="CDD" id="cd01106">
    <property type="entry name" value="HTH_TipAL-Mta"/>
    <property type="match status" value="1"/>
</dbReference>
<dbReference type="EMBL" id="JBEXAC010000002">
    <property type="protein sequence ID" value="MET7000454.1"/>
    <property type="molecule type" value="Genomic_DNA"/>
</dbReference>
<dbReference type="InterPro" id="IPR047057">
    <property type="entry name" value="MerR_fam"/>
</dbReference>
<keyword evidence="1" id="KW-0805">Transcription regulation</keyword>
<dbReference type="Pfam" id="PF07739">
    <property type="entry name" value="TipAS"/>
    <property type="match status" value="1"/>
</dbReference>
<dbReference type="Gene3D" id="1.10.490.50">
    <property type="entry name" value="Antibiotic binding domain of TipA-like multidrug resistance regulators"/>
    <property type="match status" value="1"/>
</dbReference>
<dbReference type="InterPro" id="IPR000551">
    <property type="entry name" value="MerR-type_HTH_dom"/>
</dbReference>
<proteinExistence type="predicted"/>
<dbReference type="Gene3D" id="1.10.1660.10">
    <property type="match status" value="1"/>
</dbReference>
<protein>
    <submittedName>
        <fullName evidence="6">MerR family transcriptional regulator</fullName>
    </submittedName>
</protein>
<dbReference type="PROSITE" id="PS50937">
    <property type="entry name" value="HTH_MERR_2"/>
    <property type="match status" value="1"/>
</dbReference>
<accession>A0ABV2TBP2</accession>
<dbReference type="SUPFAM" id="SSF46955">
    <property type="entry name" value="Putative DNA-binding domain"/>
    <property type="match status" value="1"/>
</dbReference>
<dbReference type="InterPro" id="IPR009061">
    <property type="entry name" value="DNA-bd_dom_put_sf"/>
</dbReference>
<dbReference type="InterPro" id="IPR012925">
    <property type="entry name" value="TipAS_dom"/>
</dbReference>
<evidence type="ECO:0000259" key="5">
    <source>
        <dbReference type="PROSITE" id="PS50937"/>
    </source>
</evidence>
<evidence type="ECO:0000256" key="3">
    <source>
        <dbReference type="ARBA" id="ARBA00023159"/>
    </source>
</evidence>
<evidence type="ECO:0000256" key="4">
    <source>
        <dbReference type="ARBA" id="ARBA00023163"/>
    </source>
</evidence>
<organism evidence="6 7">
    <name type="scientific">Chitinophaga defluvii</name>
    <dbReference type="NCBI Taxonomy" id="3163343"/>
    <lineage>
        <taxon>Bacteria</taxon>
        <taxon>Pseudomonadati</taxon>
        <taxon>Bacteroidota</taxon>
        <taxon>Chitinophagia</taxon>
        <taxon>Chitinophagales</taxon>
        <taxon>Chitinophagaceae</taxon>
        <taxon>Chitinophaga</taxon>
    </lineage>
</organism>
<sequence>MESTYAVKKLARLAGVSVRTLHHYDQIGLLVPSVRTKAGYRIYGEAELLRLQQILFYKELDFSLEEIAGILDDPAFGILEALEGHKKALEVRRNRLSTLLETIDKTILKLKGGPIMLTNEELYEGFPRETAMAYRQEAMEKWGTQVVEDAEHKLRRLSKPDYKKLQATGENINAAIAGLMHLEPTHPKVQQQIARHFAHIREYWDASVAGDNLADAYRGLARLYTTDERYTARDGKPDPAYAAFISKAMIFYADTQLG</sequence>
<keyword evidence="2" id="KW-0238">DNA-binding</keyword>
<dbReference type="SMART" id="SM00422">
    <property type="entry name" value="HTH_MERR"/>
    <property type="match status" value="1"/>
</dbReference>
<evidence type="ECO:0000256" key="1">
    <source>
        <dbReference type="ARBA" id="ARBA00023015"/>
    </source>
</evidence>
<feature type="domain" description="HTH merR-type" evidence="5">
    <location>
        <begin position="4"/>
        <end position="73"/>
    </location>
</feature>
<keyword evidence="3" id="KW-0010">Activator</keyword>
<dbReference type="RefSeq" id="WP_354663013.1">
    <property type="nucleotide sequence ID" value="NZ_JBEXAC010000002.1"/>
</dbReference>
<dbReference type="PANTHER" id="PTHR30204:SF90">
    <property type="entry name" value="HTH-TYPE TRANSCRIPTIONAL ACTIVATOR MTA"/>
    <property type="match status" value="1"/>
</dbReference>
<evidence type="ECO:0000256" key="2">
    <source>
        <dbReference type="ARBA" id="ARBA00023125"/>
    </source>
</evidence>
<keyword evidence="4" id="KW-0804">Transcription</keyword>